<sequence length="439" mass="49876">MVQLGDIPTEVLLKIAEKLANDPCHARYSQHNLCKLALTSRKLRPVAQEALHRSIVVRTLDPSDVRDDRGQSCFPARTALLCRTLLERKDLAEKVRCLQLVLWGEGSKNLNLRHTDGKTQCGIQCSPRWIELMSLCRAHILSESVPWATRTVRNAWLERLHPGCRTDETVLAGVILSCTSSLRHLRLVPLRNTDWWNPGSDGFELLEDGNMDPYGGCCSWVLVVKELFGGSYLGENFALATVPGFSSLESLDCTEVLPWEILRLPKLQRLRFALDTDIEYEKYVDTTCIYPSPPSREMFPASLKTLILDIEVAIFNDSLRSMGDQRYSWFYDICLPRLPALKHLELRSRCSWFEDYLFVHSLDFHNATISLCHEGLETLVFNFAMPARRKNLWTLRLPSTSRAISRNSDASLALRSCTLTIIATLHIASCRLRSRALSS</sequence>
<organism evidence="1 2">
    <name type="scientific">Paraphoma chrysanthemicola</name>
    <dbReference type="NCBI Taxonomy" id="798071"/>
    <lineage>
        <taxon>Eukaryota</taxon>
        <taxon>Fungi</taxon>
        <taxon>Dikarya</taxon>
        <taxon>Ascomycota</taxon>
        <taxon>Pezizomycotina</taxon>
        <taxon>Dothideomycetes</taxon>
        <taxon>Pleosporomycetidae</taxon>
        <taxon>Pleosporales</taxon>
        <taxon>Pleosporineae</taxon>
        <taxon>Phaeosphaeriaceae</taxon>
        <taxon>Paraphoma</taxon>
    </lineage>
</organism>
<gene>
    <name evidence="1" type="ORF">FB567DRAFT_274737</name>
</gene>
<proteinExistence type="predicted"/>
<protein>
    <recommendedName>
        <fullName evidence="3">F-box domain-containing protein</fullName>
    </recommendedName>
</protein>
<keyword evidence="2" id="KW-1185">Reference proteome</keyword>
<dbReference type="OrthoDB" id="3690843at2759"/>
<reference evidence="1" key="1">
    <citation type="journal article" date="2021" name="Nat. Commun.">
        <title>Genetic determinants of endophytism in the Arabidopsis root mycobiome.</title>
        <authorList>
            <person name="Mesny F."/>
            <person name="Miyauchi S."/>
            <person name="Thiergart T."/>
            <person name="Pickel B."/>
            <person name="Atanasova L."/>
            <person name="Karlsson M."/>
            <person name="Huettel B."/>
            <person name="Barry K.W."/>
            <person name="Haridas S."/>
            <person name="Chen C."/>
            <person name="Bauer D."/>
            <person name="Andreopoulos W."/>
            <person name="Pangilinan J."/>
            <person name="LaButti K."/>
            <person name="Riley R."/>
            <person name="Lipzen A."/>
            <person name="Clum A."/>
            <person name="Drula E."/>
            <person name="Henrissat B."/>
            <person name="Kohler A."/>
            <person name="Grigoriev I.V."/>
            <person name="Martin F.M."/>
            <person name="Hacquard S."/>
        </authorList>
    </citation>
    <scope>NUCLEOTIDE SEQUENCE</scope>
    <source>
        <strain evidence="1">MPI-SDFR-AT-0120</strain>
    </source>
</reference>
<dbReference type="AlphaFoldDB" id="A0A8K0REB7"/>
<dbReference type="EMBL" id="JAGMVJ010000004">
    <property type="protein sequence ID" value="KAH7091449.1"/>
    <property type="molecule type" value="Genomic_DNA"/>
</dbReference>
<evidence type="ECO:0000313" key="2">
    <source>
        <dbReference type="Proteomes" id="UP000813461"/>
    </source>
</evidence>
<evidence type="ECO:0008006" key="3">
    <source>
        <dbReference type="Google" id="ProtNLM"/>
    </source>
</evidence>
<comment type="caution">
    <text evidence="1">The sequence shown here is derived from an EMBL/GenBank/DDBJ whole genome shotgun (WGS) entry which is preliminary data.</text>
</comment>
<accession>A0A8K0REB7</accession>
<dbReference type="Proteomes" id="UP000813461">
    <property type="component" value="Unassembled WGS sequence"/>
</dbReference>
<evidence type="ECO:0000313" key="1">
    <source>
        <dbReference type="EMBL" id="KAH7091449.1"/>
    </source>
</evidence>
<name>A0A8K0REB7_9PLEO</name>